<dbReference type="Proteomes" id="UP000694941">
    <property type="component" value="Unplaced"/>
</dbReference>
<evidence type="ECO:0000256" key="1">
    <source>
        <dbReference type="ARBA" id="ARBA00004141"/>
    </source>
</evidence>
<keyword evidence="2 6" id="KW-0812">Transmembrane</keyword>
<evidence type="ECO:0000313" key="8">
    <source>
        <dbReference type="Proteomes" id="UP000694941"/>
    </source>
</evidence>
<gene>
    <name evidence="9" type="primary">LOC106457580</name>
</gene>
<evidence type="ECO:0000256" key="4">
    <source>
        <dbReference type="ARBA" id="ARBA00023136"/>
    </source>
</evidence>
<feature type="region of interest" description="Disordered" evidence="5">
    <location>
        <begin position="1"/>
        <end position="23"/>
    </location>
</feature>
<dbReference type="Pfam" id="PF01490">
    <property type="entry name" value="Aa_trans"/>
    <property type="match status" value="1"/>
</dbReference>
<evidence type="ECO:0000313" key="9">
    <source>
        <dbReference type="RefSeq" id="XP_013772472.1"/>
    </source>
</evidence>
<sequence>MPGLGKEVNEPKPRVGRTRQQSLSEMSSSFIHESFTSSVDFPTYIPWQTLSSDLSEKLKHGSIRINRSNRVEYTTIHEEGERVPLLDDQDSISSVKTEAVHGGASWGVATFLLVNTALGAGVLNYPAAYNRAGGVYVAAGIQVVILLLLGATMLVLARCSDLNLDNTYHDVLLSMCGKRAQQLSALSILFSCYGICITFLVIVGDQYDRLFASIFGNTFCHTWYLNRDFTILITAVICILPMSYFQRLDFLRYASTLGLFAMLYPVFLTVYEYYMLDVVPGRIKIAPETAVDVFTVIPVFSFAYQTHEIVVPVYSCMRNRNLREFTKATCLSMIILFFIYCMAGSFGYLTFGTRVPPDIMQGYGGKDPVVLICIGALVIKMVTTYPQILLCGR</sequence>
<evidence type="ECO:0000256" key="3">
    <source>
        <dbReference type="ARBA" id="ARBA00022989"/>
    </source>
</evidence>
<name>A0ABM1B0T7_LIMPO</name>
<organism evidence="8 9">
    <name type="scientific">Limulus polyphemus</name>
    <name type="common">Atlantic horseshoe crab</name>
    <dbReference type="NCBI Taxonomy" id="6850"/>
    <lineage>
        <taxon>Eukaryota</taxon>
        <taxon>Metazoa</taxon>
        <taxon>Ecdysozoa</taxon>
        <taxon>Arthropoda</taxon>
        <taxon>Chelicerata</taxon>
        <taxon>Merostomata</taxon>
        <taxon>Xiphosura</taxon>
        <taxon>Limulidae</taxon>
        <taxon>Limulus</taxon>
    </lineage>
</organism>
<feature type="transmembrane region" description="Helical" evidence="6">
    <location>
        <begin position="135"/>
        <end position="157"/>
    </location>
</feature>
<evidence type="ECO:0000256" key="6">
    <source>
        <dbReference type="SAM" id="Phobius"/>
    </source>
</evidence>
<feature type="transmembrane region" description="Helical" evidence="6">
    <location>
        <begin position="103"/>
        <end position="123"/>
    </location>
</feature>
<keyword evidence="4 6" id="KW-0472">Membrane</keyword>
<feature type="transmembrane region" description="Helical" evidence="6">
    <location>
        <begin position="224"/>
        <end position="245"/>
    </location>
</feature>
<feature type="transmembrane region" description="Helical" evidence="6">
    <location>
        <begin position="183"/>
        <end position="204"/>
    </location>
</feature>
<feature type="domain" description="Amino acid transporter transmembrane" evidence="7">
    <location>
        <begin position="103"/>
        <end position="386"/>
    </location>
</feature>
<feature type="transmembrane region" description="Helical" evidence="6">
    <location>
        <begin position="369"/>
        <end position="390"/>
    </location>
</feature>
<reference evidence="9" key="1">
    <citation type="submission" date="2025-08" db="UniProtKB">
        <authorList>
            <consortium name="RefSeq"/>
        </authorList>
    </citation>
    <scope>IDENTIFICATION</scope>
    <source>
        <tissue evidence="9">Muscle</tissue>
    </source>
</reference>
<proteinExistence type="predicted"/>
<protein>
    <submittedName>
        <fullName evidence="9">Sodium-coupled neutral amino acid transporter 7</fullName>
    </submittedName>
</protein>
<evidence type="ECO:0000256" key="5">
    <source>
        <dbReference type="SAM" id="MobiDB-lite"/>
    </source>
</evidence>
<keyword evidence="3 6" id="KW-1133">Transmembrane helix</keyword>
<evidence type="ECO:0000256" key="2">
    <source>
        <dbReference type="ARBA" id="ARBA00022692"/>
    </source>
</evidence>
<dbReference type="PANTHER" id="PTHR22950:SF652">
    <property type="entry name" value="TRANSMEMBRANE AMINO ACID TRANSPORTER FAMILY PROTEIN"/>
    <property type="match status" value="1"/>
</dbReference>
<dbReference type="RefSeq" id="XP_013772472.1">
    <property type="nucleotide sequence ID" value="XM_013917018.2"/>
</dbReference>
<keyword evidence="8" id="KW-1185">Reference proteome</keyword>
<feature type="transmembrane region" description="Helical" evidence="6">
    <location>
        <begin position="328"/>
        <end position="349"/>
    </location>
</feature>
<comment type="subcellular location">
    <subcellularLocation>
        <location evidence="1">Membrane</location>
        <topology evidence="1">Multi-pass membrane protein</topology>
    </subcellularLocation>
</comment>
<evidence type="ECO:0000259" key="7">
    <source>
        <dbReference type="Pfam" id="PF01490"/>
    </source>
</evidence>
<dbReference type="InterPro" id="IPR013057">
    <property type="entry name" value="AA_transpt_TM"/>
</dbReference>
<dbReference type="GeneID" id="106457580"/>
<accession>A0ABM1B0T7</accession>
<dbReference type="PANTHER" id="PTHR22950">
    <property type="entry name" value="AMINO ACID TRANSPORTER"/>
    <property type="match status" value="1"/>
</dbReference>
<feature type="transmembrane region" description="Helical" evidence="6">
    <location>
        <begin position="296"/>
        <end position="316"/>
    </location>
</feature>
<feature type="transmembrane region" description="Helical" evidence="6">
    <location>
        <begin position="257"/>
        <end position="276"/>
    </location>
</feature>